<evidence type="ECO:0000256" key="9">
    <source>
        <dbReference type="SAM" id="Coils"/>
    </source>
</evidence>
<evidence type="ECO:0008006" key="12">
    <source>
        <dbReference type="Google" id="ProtNLM"/>
    </source>
</evidence>
<keyword evidence="2" id="KW-0716">Sensory transduction</keyword>
<dbReference type="GO" id="GO:0016020">
    <property type="term" value="C:membrane"/>
    <property type="evidence" value="ECO:0007669"/>
    <property type="project" value="UniProtKB-SubCell"/>
</dbReference>
<evidence type="ECO:0000256" key="3">
    <source>
        <dbReference type="ARBA" id="ARBA00022692"/>
    </source>
</evidence>
<evidence type="ECO:0000256" key="8">
    <source>
        <dbReference type="ARBA" id="ARBA00023224"/>
    </source>
</evidence>
<reference evidence="11" key="1">
    <citation type="journal article" date="2011" name="PLoS Genet.">
        <title>The genome sequence of the leaf-cutter ant Atta cephalotes reveals insights into its obligate symbiotic lifestyle.</title>
        <authorList>
            <person name="Suen G."/>
            <person name="Teiling C."/>
            <person name="Li L."/>
            <person name="Holt C."/>
            <person name="Abouheif E."/>
            <person name="Bornberg-Bauer E."/>
            <person name="Bouffard P."/>
            <person name="Caldera E.J."/>
            <person name="Cash E."/>
            <person name="Cavanaugh A."/>
            <person name="Denas O."/>
            <person name="Elhaik E."/>
            <person name="Fave M.J."/>
            <person name="Gadau J."/>
            <person name="Gibson J.D."/>
            <person name="Graur D."/>
            <person name="Grubbs K.J."/>
            <person name="Hagen D.E."/>
            <person name="Harkins T.T."/>
            <person name="Helmkampf M."/>
            <person name="Hu H."/>
            <person name="Johnson B.R."/>
            <person name="Kim J."/>
            <person name="Marsh S.E."/>
            <person name="Moeller J.A."/>
            <person name="Munoz-Torres M.C."/>
            <person name="Murphy M.C."/>
            <person name="Naughton M.C."/>
            <person name="Nigam S."/>
            <person name="Overson R."/>
            <person name="Rajakumar R."/>
            <person name="Reese J.T."/>
            <person name="Scott J.J."/>
            <person name="Smith C.R."/>
            <person name="Tao S."/>
            <person name="Tsutsui N.D."/>
            <person name="Viljakainen L."/>
            <person name="Wissler L."/>
            <person name="Yandell M.D."/>
            <person name="Zimmer F."/>
            <person name="Taylor J."/>
            <person name="Slater S.C."/>
            <person name="Clifton S.W."/>
            <person name="Warren W.C."/>
            <person name="Elsik C.G."/>
            <person name="Smith C.D."/>
            <person name="Weinstock G.M."/>
            <person name="Gerardo N.M."/>
            <person name="Currie C.R."/>
        </authorList>
    </citation>
    <scope>NUCLEOTIDE SEQUENCE [LARGE SCALE GENOMIC DNA]</scope>
</reference>
<dbReference type="AlphaFoldDB" id="A0A158NGI1"/>
<dbReference type="OrthoDB" id="7635190at2759"/>
<dbReference type="EMBL" id="ADTU01014991">
    <property type="status" value="NOT_ANNOTATED_CDS"/>
    <property type="molecule type" value="Genomic_DNA"/>
</dbReference>
<dbReference type="InParanoid" id="A0A158NGI1"/>
<protein>
    <recommendedName>
        <fullName evidence="12">Odorant receptor</fullName>
    </recommendedName>
</protein>
<evidence type="ECO:0000256" key="2">
    <source>
        <dbReference type="ARBA" id="ARBA00022606"/>
    </source>
</evidence>
<evidence type="ECO:0000256" key="6">
    <source>
        <dbReference type="ARBA" id="ARBA00023136"/>
    </source>
</evidence>
<dbReference type="InterPro" id="IPR004117">
    <property type="entry name" value="7tm6_olfct_rcpt"/>
</dbReference>
<accession>A0A158NGI1</accession>
<keyword evidence="7" id="KW-0675">Receptor</keyword>
<evidence type="ECO:0000256" key="5">
    <source>
        <dbReference type="ARBA" id="ARBA00022989"/>
    </source>
</evidence>
<proteinExistence type="predicted"/>
<dbReference type="EMBL" id="ADTU01014992">
    <property type="status" value="NOT_ANNOTATED_CDS"/>
    <property type="molecule type" value="Genomic_DNA"/>
</dbReference>
<keyword evidence="3" id="KW-0812">Transmembrane</keyword>
<sequence>MFMSVSIIYMFLANYMGQIIIDHNNHVFLTAYNGYWYVVPLHVQKLILFLLQRGTKTFKIVIGGLFVGSLEGFATVKHLLAQLQNVYNKLQDEYENDIMEKYGYTGKCYTAALISKTIFYFWMYAFDYVSSC</sequence>
<dbReference type="EnsemblMetazoa" id="XM_012201249.1">
    <property type="protein sequence ID" value="XP_012056639.1"/>
    <property type="gene ID" value="LOC105619730"/>
</dbReference>
<name>A0A158NGI1_ATTCE</name>
<dbReference type="EMBL" id="ADTU01014989">
    <property type="status" value="NOT_ANNOTATED_CDS"/>
    <property type="molecule type" value="Genomic_DNA"/>
</dbReference>
<gene>
    <name evidence="10" type="primary">105619730</name>
</gene>
<dbReference type="KEGG" id="acep:105619730"/>
<evidence type="ECO:0000256" key="1">
    <source>
        <dbReference type="ARBA" id="ARBA00004141"/>
    </source>
</evidence>
<keyword evidence="9" id="KW-0175">Coiled coil</keyword>
<comment type="subcellular location">
    <subcellularLocation>
        <location evidence="1">Membrane</location>
        <topology evidence="1">Multi-pass membrane protein</topology>
    </subcellularLocation>
</comment>
<evidence type="ECO:0000256" key="4">
    <source>
        <dbReference type="ARBA" id="ARBA00022725"/>
    </source>
</evidence>
<keyword evidence="4" id="KW-0552">Olfaction</keyword>
<dbReference type="EMBL" id="ADTU01014993">
    <property type="status" value="NOT_ANNOTATED_CDS"/>
    <property type="molecule type" value="Genomic_DNA"/>
</dbReference>
<keyword evidence="11" id="KW-1185">Reference proteome</keyword>
<dbReference type="GO" id="GO:0004984">
    <property type="term" value="F:olfactory receptor activity"/>
    <property type="evidence" value="ECO:0007669"/>
    <property type="project" value="InterPro"/>
</dbReference>
<feature type="coiled-coil region" evidence="9">
    <location>
        <begin position="73"/>
        <end position="100"/>
    </location>
</feature>
<dbReference type="GO" id="GO:0005549">
    <property type="term" value="F:odorant binding"/>
    <property type="evidence" value="ECO:0007669"/>
    <property type="project" value="InterPro"/>
</dbReference>
<dbReference type="GO" id="GO:0007165">
    <property type="term" value="P:signal transduction"/>
    <property type="evidence" value="ECO:0007669"/>
    <property type="project" value="UniProtKB-KW"/>
</dbReference>
<reference evidence="10" key="2">
    <citation type="submission" date="2016-04" db="UniProtKB">
        <authorList>
            <consortium name="EnsemblMetazoa"/>
        </authorList>
    </citation>
    <scope>IDENTIFICATION</scope>
</reference>
<keyword evidence="5" id="KW-1133">Transmembrane helix</keyword>
<keyword evidence="6" id="KW-0472">Membrane</keyword>
<evidence type="ECO:0000313" key="11">
    <source>
        <dbReference type="Proteomes" id="UP000005205"/>
    </source>
</evidence>
<keyword evidence="8" id="KW-0807">Transducer</keyword>
<evidence type="ECO:0000313" key="10">
    <source>
        <dbReference type="EnsemblMetazoa" id="XP_012056639.1"/>
    </source>
</evidence>
<evidence type="ECO:0000256" key="7">
    <source>
        <dbReference type="ARBA" id="ARBA00023170"/>
    </source>
</evidence>
<dbReference type="EMBL" id="ADTU01014990">
    <property type="status" value="NOT_ANNOTATED_CDS"/>
    <property type="molecule type" value="Genomic_DNA"/>
</dbReference>
<dbReference type="Proteomes" id="UP000005205">
    <property type="component" value="Unassembled WGS sequence"/>
</dbReference>
<dbReference type="Pfam" id="PF02949">
    <property type="entry name" value="7tm_6"/>
    <property type="match status" value="1"/>
</dbReference>
<organism evidence="10 11">
    <name type="scientific">Atta cephalotes</name>
    <name type="common">Leafcutter ant</name>
    <dbReference type="NCBI Taxonomy" id="12957"/>
    <lineage>
        <taxon>Eukaryota</taxon>
        <taxon>Metazoa</taxon>
        <taxon>Ecdysozoa</taxon>
        <taxon>Arthropoda</taxon>
        <taxon>Hexapoda</taxon>
        <taxon>Insecta</taxon>
        <taxon>Pterygota</taxon>
        <taxon>Neoptera</taxon>
        <taxon>Endopterygota</taxon>
        <taxon>Hymenoptera</taxon>
        <taxon>Apocrita</taxon>
        <taxon>Aculeata</taxon>
        <taxon>Formicoidea</taxon>
        <taxon>Formicidae</taxon>
        <taxon>Myrmicinae</taxon>
        <taxon>Atta</taxon>
    </lineage>
</organism>